<evidence type="ECO:0000256" key="1">
    <source>
        <dbReference type="SAM" id="MobiDB-lite"/>
    </source>
</evidence>
<evidence type="ECO:0000313" key="4">
    <source>
        <dbReference type="Proteomes" id="UP000542342"/>
    </source>
</evidence>
<feature type="compositionally biased region" description="Low complexity" evidence="1">
    <location>
        <begin position="82"/>
        <end position="99"/>
    </location>
</feature>
<feature type="region of interest" description="Disordered" evidence="1">
    <location>
        <begin position="757"/>
        <end position="798"/>
    </location>
</feature>
<dbReference type="EMBL" id="JACEFB010000002">
    <property type="protein sequence ID" value="MBA2225473.1"/>
    <property type="molecule type" value="Genomic_DNA"/>
</dbReference>
<feature type="region of interest" description="Disordered" evidence="1">
    <location>
        <begin position="68"/>
        <end position="102"/>
    </location>
</feature>
<feature type="compositionally biased region" description="Basic and acidic residues" evidence="1">
    <location>
        <begin position="536"/>
        <end position="552"/>
    </location>
</feature>
<feature type="compositionally biased region" description="Gly residues" evidence="1">
    <location>
        <begin position="569"/>
        <end position="598"/>
    </location>
</feature>
<dbReference type="AlphaFoldDB" id="A0A7V9AAX6"/>
<reference evidence="3 4" key="1">
    <citation type="submission" date="2020-07" db="EMBL/GenBank/DDBJ databases">
        <title>Thermogemmata thermophila gen. nov., sp. nov., a novel moderate thermophilic planctomycete from a Kamchatka hot spring.</title>
        <authorList>
            <person name="Elcheninov A.G."/>
            <person name="Podosokorskaya O.A."/>
            <person name="Kovaleva O.L."/>
            <person name="Novikov A."/>
            <person name="Bonch-Osmolovskaya E.A."/>
            <person name="Toshchakov S.V."/>
            <person name="Kublanov I.V."/>
        </authorList>
    </citation>
    <scope>NUCLEOTIDE SEQUENCE [LARGE SCALE GENOMIC DNA]</scope>
    <source>
        <strain evidence="3 4">2918</strain>
    </source>
</reference>
<dbReference type="Proteomes" id="UP000542342">
    <property type="component" value="Unassembled WGS sequence"/>
</dbReference>
<evidence type="ECO:0008006" key="5">
    <source>
        <dbReference type="Google" id="ProtNLM"/>
    </source>
</evidence>
<proteinExistence type="predicted"/>
<organism evidence="3 4">
    <name type="scientific">Thermogemmata fonticola</name>
    <dbReference type="NCBI Taxonomy" id="2755323"/>
    <lineage>
        <taxon>Bacteria</taxon>
        <taxon>Pseudomonadati</taxon>
        <taxon>Planctomycetota</taxon>
        <taxon>Planctomycetia</taxon>
        <taxon>Gemmatales</taxon>
        <taxon>Gemmataceae</taxon>
        <taxon>Thermogemmata</taxon>
    </lineage>
</organism>
<sequence length="798" mass="86150">MKRIVPAVLLAALMALVATRAEAGYLIIRVILEGGQYGANGGQPPTGLEGTGSPPPVYGKGPKYGSGFGPPPGLIPGGGGSPSLPGIPGVPGTPHTGGTIKHDPSRALVVLVPVTSDFRQAQPFYKAPYDPNTNPAWRPKISFDYHGQKLTANLFADGTTIQWYEELLLTPGAATTRAHELEAKYIEWKRRSAQDLKPLHLLIRELLEAGFVDRALELSDELLESVRKSKGEVAPEVAAFARVYSRYQPMLKGALLKPSAAEQWRFNLNARQVHTLPHYALVTWDASPEEVQRWNRLLEQNFRAFYLVHAWRGVDLPLPEAPLTVILPPSPREFFQLSRVFDIPLRLQTDGFYVPDYDVLVLSPGRLDELGQTFARQMQAIYQTGVKRDALLSGSGPPLDKEGKKGKRPEEVARMQTLALVERLIEDRAMMAAITREGNRQLLYATGQLPRYVDLPEWLFHGSANTWMQPRDPALISKKDGKDEKHYISVSLADGWGGPNSFWQRHFRDLQEKKELHPDPGQLLRNVLSDAYFRGLRDPTKADDPDPEKKETSVALKSGSGSGPLTPPLGGGLIPPGGGLTPPGYGPPGLGTPGGGLTPPGLGPPGPGGFAGGSALGPPALPPGGSLGPPPGGAPGEPGMPYPGMPGMGTRPAAEDPQAILRKKRERLNIKAQTTAWALYYYLSVAYPEEFRQFLTALSQLPRDLPLEGETVAAVFRRTFRLDGSPEADARFAERWLEFIRTLPPVYIDVALVEPKPPTSGESTTPGYPGFPPGYPGLPPGSGPGSPDGGAPGSGPGR</sequence>
<feature type="signal peptide" evidence="2">
    <location>
        <begin position="1"/>
        <end position="23"/>
    </location>
</feature>
<protein>
    <recommendedName>
        <fullName evidence="5">DUF1570 domain-containing protein</fullName>
    </recommendedName>
</protein>
<evidence type="ECO:0000256" key="2">
    <source>
        <dbReference type="SAM" id="SignalP"/>
    </source>
</evidence>
<name>A0A7V9AAX6_9BACT</name>
<feature type="compositionally biased region" description="Pro residues" evidence="1">
    <location>
        <begin position="628"/>
        <end position="644"/>
    </location>
</feature>
<feature type="region of interest" description="Disordered" evidence="1">
    <location>
        <begin position="536"/>
        <end position="654"/>
    </location>
</feature>
<dbReference type="RefSeq" id="WP_194536896.1">
    <property type="nucleotide sequence ID" value="NZ_JACEFB010000002.1"/>
</dbReference>
<keyword evidence="4" id="KW-1185">Reference proteome</keyword>
<keyword evidence="2" id="KW-0732">Signal</keyword>
<comment type="caution">
    <text evidence="3">The sequence shown here is derived from an EMBL/GenBank/DDBJ whole genome shotgun (WGS) entry which is preliminary data.</text>
</comment>
<feature type="compositionally biased region" description="Gly residues" evidence="1">
    <location>
        <begin position="783"/>
        <end position="798"/>
    </location>
</feature>
<accession>A0A7V9AAX6</accession>
<feature type="compositionally biased region" description="Pro residues" evidence="1">
    <location>
        <begin position="769"/>
        <end position="782"/>
    </location>
</feature>
<gene>
    <name evidence="3" type="ORF">H0921_04770</name>
</gene>
<feature type="chain" id="PRO_5031333178" description="DUF1570 domain-containing protein" evidence="2">
    <location>
        <begin position="24"/>
        <end position="798"/>
    </location>
</feature>
<evidence type="ECO:0000313" key="3">
    <source>
        <dbReference type="EMBL" id="MBA2225473.1"/>
    </source>
</evidence>